<dbReference type="OrthoDB" id="11970at2"/>
<sequence>MAMHHNFGATVVFTVDNFSNDYKMPLDTFYDSITEIKDRLVEIKESSKVQVKFESIFENSYLEIKNIFSNEGEFVRIAPGETVKLFESDNKYSILLPGDHLIRINIEGKLLYNIYTVQPRHINDLQLQNLREFLNSQIRGLSYNLNTSTKINRTRRNTIQTNYLNIFKGYKKEFKNLFKAMEEILKNPITEIKKTYIKGQNVKKQDAKTIRFSGRRNGGERLEIKKIPTTNSRENQIIKAIILAIYKDLRRIESNLYNLREQLKVEYKIRERELHGRNKDKQRTVPNAIYLNEIKGNLKEIDENINDIRGMLNTLSRQLNTGILGELQISSRIVPLKSILKEPKYNKVYNIYRNLRDLQNYSTPNFKTSDILYEYFVLLNIINSIKDIGFELADSDFKNLFIHHFADRIPEGINAIFVKDNIRIEIWYEKELFTLYTEALNEGGGFYTHALNRLPDIRIDVFVDNKLLKSAIVEVKYRRFSYIWSDTENIETMIQIKNYKNTIKYISSYLEKPINPIEKVVVIYPGQNDIDLLVEKEFGDFSFLQLKPGNTSKEIIGYEELKKLILDIIH</sequence>
<proteinExistence type="predicted"/>
<dbReference type="STRING" id="908809.ABG79_00237"/>
<comment type="caution">
    <text evidence="2">The sequence shown here is derived from an EMBL/GenBank/DDBJ whole genome shotgun (WGS) entry which is preliminary data.</text>
</comment>
<feature type="coiled-coil region" evidence="1">
    <location>
        <begin position="291"/>
        <end position="318"/>
    </location>
</feature>
<keyword evidence="3" id="KW-1185">Reference proteome</keyword>
<reference evidence="2 3" key="1">
    <citation type="submission" date="2015-09" db="EMBL/GenBank/DDBJ databases">
        <title>Draft genome sequence of a Caloramator mitchellensis, a moderate thermophile from the Great Artesian Basin of Australia.</title>
        <authorList>
            <person name="Patel B.K."/>
        </authorList>
    </citation>
    <scope>NUCLEOTIDE SEQUENCE [LARGE SCALE GENOMIC DNA]</scope>
    <source>
        <strain evidence="2 3">VF08</strain>
    </source>
</reference>
<dbReference type="Proteomes" id="UP000052015">
    <property type="component" value="Unassembled WGS sequence"/>
</dbReference>
<dbReference type="RefSeq" id="WP_057976253.1">
    <property type="nucleotide sequence ID" value="NZ_LKHP01000001.1"/>
</dbReference>
<protein>
    <recommendedName>
        <fullName evidence="4">DUF2357 domain-containing protein</fullName>
    </recommendedName>
</protein>
<evidence type="ECO:0000313" key="3">
    <source>
        <dbReference type="Proteomes" id="UP000052015"/>
    </source>
</evidence>
<dbReference type="AlphaFoldDB" id="A0A0R3JWY1"/>
<evidence type="ECO:0008006" key="4">
    <source>
        <dbReference type="Google" id="ProtNLM"/>
    </source>
</evidence>
<organism evidence="2 3">
    <name type="scientific">Caloramator mitchellensis</name>
    <dbReference type="NCBI Taxonomy" id="908809"/>
    <lineage>
        <taxon>Bacteria</taxon>
        <taxon>Bacillati</taxon>
        <taxon>Bacillota</taxon>
        <taxon>Clostridia</taxon>
        <taxon>Eubacteriales</taxon>
        <taxon>Clostridiaceae</taxon>
        <taxon>Caloramator</taxon>
    </lineage>
</organism>
<keyword evidence="1" id="KW-0175">Coiled coil</keyword>
<dbReference type="EMBL" id="LKHP01000001">
    <property type="protein sequence ID" value="KRQ88070.1"/>
    <property type="molecule type" value="Genomic_DNA"/>
</dbReference>
<name>A0A0R3JWY1_CALMK</name>
<evidence type="ECO:0000313" key="2">
    <source>
        <dbReference type="EMBL" id="KRQ88070.1"/>
    </source>
</evidence>
<gene>
    <name evidence="2" type="ORF">ABG79_00237</name>
</gene>
<accession>A0A0R3JWY1</accession>
<evidence type="ECO:0000256" key="1">
    <source>
        <dbReference type="SAM" id="Coils"/>
    </source>
</evidence>